<dbReference type="Proteomes" id="UP000051952">
    <property type="component" value="Unassembled WGS sequence"/>
</dbReference>
<proteinExistence type="predicted"/>
<reference evidence="3" key="1">
    <citation type="submission" date="2015-09" db="EMBL/GenBank/DDBJ databases">
        <authorList>
            <consortium name="Pathogen Informatics"/>
        </authorList>
    </citation>
    <scope>NUCLEOTIDE SEQUENCE [LARGE SCALE GENOMIC DNA]</scope>
    <source>
        <strain evidence="3">Lake Konstanz</strain>
    </source>
</reference>
<evidence type="ECO:0000313" key="2">
    <source>
        <dbReference type="EMBL" id="CUE71712.1"/>
    </source>
</evidence>
<dbReference type="VEuPathDB" id="TriTrypDB:BSAL_53615"/>
<dbReference type="OMA" id="MEIAYTK"/>
<dbReference type="InterPro" id="IPR031313">
    <property type="entry name" value="Sin1_PH_dom"/>
</dbReference>
<organism evidence="2 3">
    <name type="scientific">Bodo saltans</name>
    <name type="common">Flagellated protozoan</name>
    <dbReference type="NCBI Taxonomy" id="75058"/>
    <lineage>
        <taxon>Eukaryota</taxon>
        <taxon>Discoba</taxon>
        <taxon>Euglenozoa</taxon>
        <taxon>Kinetoplastea</taxon>
        <taxon>Metakinetoplastina</taxon>
        <taxon>Eubodonida</taxon>
        <taxon>Bodonidae</taxon>
        <taxon>Bodo</taxon>
    </lineage>
</organism>
<sequence length="456" mass="51850">MDRFAVEVGGIDLVDDLGLEDRVCLRHCEPVLPNAVTTLERQPPQRDDLPPLTCTECRFDIIGMQDLIDKMRENASLSMFNTVVAPLAQPVSVRQRQRDVRVFCNFLATQGKKHVVTLRLKELAPRGVDVIDQTIKSFQSDERLRSMYSDNPRHYRLFMADDSTGEEEVPIQHDSACGNFTCFALAPLPAAQTFLFPSRSGLLVPPAEDPVVHVEVKDGTKSSRRLVTLPLDLSVNHLEAYLADRLTNHSITPGTMRIRYGPMELSPSEVYNFGPGCGAHDVQIGELTIYSCTRFGVTEFSAHGRINDEEADSVTTVDGALDHLRRMDEEEARAYQQFDVIKVNKFGVRQQRVIGVDGERVYNMRPLSEVGKTKNPERLIEDIEVVRDFRERPTYCEIEYNKASKYDTDRIDCRNSADCIMLVEKLRMLKKIHGRRDIKRTDTTLSRFFSRFGFGK</sequence>
<dbReference type="AlphaFoldDB" id="A0A0S4ILP7"/>
<keyword evidence="3" id="KW-1185">Reference proteome</keyword>
<dbReference type="Pfam" id="PF16979">
    <property type="entry name" value="SIN1_PH"/>
    <property type="match status" value="1"/>
</dbReference>
<evidence type="ECO:0000313" key="3">
    <source>
        <dbReference type="Proteomes" id="UP000051952"/>
    </source>
</evidence>
<gene>
    <name evidence="2" type="ORF">BSAL_53615</name>
</gene>
<accession>A0A0S4ILP7</accession>
<feature type="domain" description="SIN1-type PH" evidence="1">
    <location>
        <begin position="334"/>
        <end position="429"/>
    </location>
</feature>
<evidence type="ECO:0000259" key="1">
    <source>
        <dbReference type="Pfam" id="PF16979"/>
    </source>
</evidence>
<protein>
    <recommendedName>
        <fullName evidence="1">SIN1-type PH domain-containing protein</fullName>
    </recommendedName>
</protein>
<name>A0A0S4ILP7_BODSA</name>
<dbReference type="OrthoDB" id="241990at2759"/>
<dbReference type="EMBL" id="CYKH01000110">
    <property type="protein sequence ID" value="CUE71712.1"/>
    <property type="molecule type" value="Genomic_DNA"/>
</dbReference>